<accession>A0A3L6E3N8</accession>
<dbReference type="Pfam" id="PF03638">
    <property type="entry name" value="TCR"/>
    <property type="match status" value="2"/>
</dbReference>
<dbReference type="Proteomes" id="UP000251960">
    <property type="component" value="Chromosome 7"/>
</dbReference>
<gene>
    <name evidence="6" type="primary">TCX2_0</name>
    <name evidence="6" type="ORF">Zm00014a_026680</name>
</gene>
<feature type="compositionally biased region" description="Polar residues" evidence="4">
    <location>
        <begin position="638"/>
        <end position="651"/>
    </location>
</feature>
<evidence type="ECO:0000256" key="2">
    <source>
        <dbReference type="ARBA" id="ARBA00007267"/>
    </source>
</evidence>
<evidence type="ECO:0000313" key="6">
    <source>
        <dbReference type="EMBL" id="PWZ15470.1"/>
    </source>
</evidence>
<evidence type="ECO:0000256" key="1">
    <source>
        <dbReference type="ARBA" id="ARBA00004123"/>
    </source>
</evidence>
<dbReference type="SMART" id="SM01114">
    <property type="entry name" value="CXC"/>
    <property type="match status" value="2"/>
</dbReference>
<comment type="similarity">
    <text evidence="2">Belongs to the lin-54 family.</text>
</comment>
<dbReference type="GO" id="GO:0003700">
    <property type="term" value="F:DNA-binding transcription factor activity"/>
    <property type="evidence" value="ECO:0007669"/>
    <property type="project" value="InterPro"/>
</dbReference>
<feature type="region of interest" description="Disordered" evidence="4">
    <location>
        <begin position="522"/>
        <end position="552"/>
    </location>
</feature>
<dbReference type="GO" id="GO:0005634">
    <property type="term" value="C:nucleus"/>
    <property type="evidence" value="ECO:0007669"/>
    <property type="project" value="UniProtKB-SubCell"/>
</dbReference>
<name>A0A3L6E3N8_MAIZE</name>
<feature type="compositionally biased region" description="Basic and acidic residues" evidence="4">
    <location>
        <begin position="522"/>
        <end position="532"/>
    </location>
</feature>
<dbReference type="InterPro" id="IPR005172">
    <property type="entry name" value="CRC"/>
</dbReference>
<evidence type="ECO:0000259" key="5">
    <source>
        <dbReference type="PROSITE" id="PS51634"/>
    </source>
</evidence>
<evidence type="ECO:0000256" key="3">
    <source>
        <dbReference type="ARBA" id="ARBA00023242"/>
    </source>
</evidence>
<dbReference type="InterPro" id="IPR033467">
    <property type="entry name" value="Tesmin/TSO1-like_CXC"/>
</dbReference>
<dbReference type="EMBL" id="NCVQ01000008">
    <property type="protein sequence ID" value="PWZ15470.1"/>
    <property type="molecule type" value="Genomic_DNA"/>
</dbReference>
<feature type="compositionally biased region" description="Basic and acidic residues" evidence="4">
    <location>
        <begin position="540"/>
        <end position="552"/>
    </location>
</feature>
<dbReference type="PROSITE" id="PS51634">
    <property type="entry name" value="CRC"/>
    <property type="match status" value="1"/>
</dbReference>
<dbReference type="AlphaFoldDB" id="A0A3L6E3N8"/>
<feature type="region of interest" description="Disordered" evidence="4">
    <location>
        <begin position="1"/>
        <end position="24"/>
    </location>
</feature>
<feature type="compositionally biased region" description="Low complexity" evidence="4">
    <location>
        <begin position="592"/>
        <end position="623"/>
    </location>
</feature>
<dbReference type="ExpressionAtlas" id="A0A3L6E3N8">
    <property type="expression patterns" value="baseline and differential"/>
</dbReference>
<evidence type="ECO:0000256" key="4">
    <source>
        <dbReference type="SAM" id="MobiDB-lite"/>
    </source>
</evidence>
<reference evidence="6 7" key="1">
    <citation type="journal article" date="2018" name="Nat. Genet.">
        <title>Extensive intraspecific gene order and gene structural variations between Mo17 and other maize genomes.</title>
        <authorList>
            <person name="Sun S."/>
            <person name="Zhou Y."/>
            <person name="Chen J."/>
            <person name="Shi J."/>
            <person name="Zhao H."/>
            <person name="Zhao H."/>
            <person name="Song W."/>
            <person name="Zhang M."/>
            <person name="Cui Y."/>
            <person name="Dong X."/>
            <person name="Liu H."/>
            <person name="Ma X."/>
            <person name="Jiao Y."/>
            <person name="Wang B."/>
            <person name="Wei X."/>
            <person name="Stein J.C."/>
            <person name="Glaubitz J.C."/>
            <person name="Lu F."/>
            <person name="Yu G."/>
            <person name="Liang C."/>
            <person name="Fengler K."/>
            <person name="Li B."/>
            <person name="Rafalski A."/>
            <person name="Schnable P.S."/>
            <person name="Ware D.H."/>
            <person name="Buckler E.S."/>
            <person name="Lai J."/>
        </authorList>
    </citation>
    <scope>NUCLEOTIDE SEQUENCE [LARGE SCALE GENOMIC DNA]</scope>
    <source>
        <strain evidence="7">cv. Missouri 17</strain>
        <tissue evidence="6">Seedling</tissue>
    </source>
</reference>
<dbReference type="PANTHER" id="PTHR46159">
    <property type="entry name" value="PROTEIN TESMIN/TSO1-LIKE CXC 2"/>
    <property type="match status" value="1"/>
</dbReference>
<sequence length="739" mass="79421">MDTPDRAAAQSAATRTEDSPVFSFLNNLSPIEPLRSSAYSTNSLQGFQSINITSISSIFTSPHDNVSKEPRLPKSPLGEISDKEVRADAAGTNEPPEPSNAARLFACTSTVTRETRTGTVSPTSAKLLAFDATMDEHHRGVHLAAQNAESCGYLLSKLAGDGGVSDGAYPTASAQVYYQELVMGEDQSENAPQMDAQETISAEETQDNIYEADVCVPLEYKVVESQQQRGIRRRCLVFEAAGGFSNSAVKRGTIEDRSVSTCSKGKSPAQSQPRGLRGIGLHLNALALTPKGKMACQDPPPTAASALLPSSASEKDARGELLCAGENFAHSGGELLEFPLDDCSAGGGFPVNDHHVSGQSVSPQKKRRKTDNGDDGEACKRCSCKKSKCLKLYCECFAAGVYCSEPCSCQGCMNKPIHEETVLSTRKQIEFRNPLAFAPKVIRMSDAGLETGVWRCVLLLEIEMYEDPNNTPASARHKRGCNCKKSSCLKKYCECYQGGVGCSGNCRCESCKNAFGRRDAETELPEEMKQEESDQTENPQQEKENDQQKANVQREDHPLLDLIPITPPFDFCSSLLKLPNFSSAKPPRPTKARSVTSRSSASKATAAVQPCRSSKLAASASASGIDEETPDILHEPDSLSNCVKTTTTSPNGKRVSPPHNALGSSPNRKGGRKLILKSIPLFPSLTTGDTNSGSAMNSTDSAFCASPLSLEASHSHRCPLNQDHLKAVKLVAMGTEYDL</sequence>
<proteinExistence type="inferred from homology"/>
<feature type="region of interest" description="Disordered" evidence="4">
    <location>
        <begin position="582"/>
        <end position="670"/>
    </location>
</feature>
<comment type="caution">
    <text evidence="6">The sequence shown here is derived from an EMBL/GenBank/DDBJ whole genome shotgun (WGS) entry which is preliminary data.</text>
</comment>
<comment type="subcellular location">
    <subcellularLocation>
        <location evidence="1">Nucleus</location>
    </subcellularLocation>
</comment>
<feature type="domain" description="CRC" evidence="5">
    <location>
        <begin position="378"/>
        <end position="516"/>
    </location>
</feature>
<dbReference type="PANTHER" id="PTHR46159:SF12">
    <property type="entry name" value="PROTEIN TESMIN_TSO1-LIKE CXC 3-RELATED"/>
    <property type="match status" value="1"/>
</dbReference>
<feature type="region of interest" description="Disordered" evidence="4">
    <location>
        <begin position="354"/>
        <end position="377"/>
    </location>
</feature>
<protein>
    <submittedName>
        <fullName evidence="6">Protein tesmin/TSO1-like CXC 2</fullName>
    </submittedName>
</protein>
<organism evidence="6 7">
    <name type="scientific">Zea mays</name>
    <name type="common">Maize</name>
    <dbReference type="NCBI Taxonomy" id="4577"/>
    <lineage>
        <taxon>Eukaryota</taxon>
        <taxon>Viridiplantae</taxon>
        <taxon>Streptophyta</taxon>
        <taxon>Embryophyta</taxon>
        <taxon>Tracheophyta</taxon>
        <taxon>Spermatophyta</taxon>
        <taxon>Magnoliopsida</taxon>
        <taxon>Liliopsida</taxon>
        <taxon>Poales</taxon>
        <taxon>Poaceae</taxon>
        <taxon>PACMAD clade</taxon>
        <taxon>Panicoideae</taxon>
        <taxon>Andropogonodae</taxon>
        <taxon>Andropogoneae</taxon>
        <taxon>Tripsacinae</taxon>
        <taxon>Zea</taxon>
    </lineage>
</organism>
<keyword evidence="3" id="KW-0539">Nucleus</keyword>
<evidence type="ECO:0000313" key="7">
    <source>
        <dbReference type="Proteomes" id="UP000251960"/>
    </source>
</evidence>
<dbReference type="InterPro" id="IPR044522">
    <property type="entry name" value="TSO1-like"/>
</dbReference>